<feature type="coiled-coil region" evidence="1">
    <location>
        <begin position="293"/>
        <end position="327"/>
    </location>
</feature>
<accession>A0A6I9RI37</accession>
<dbReference type="GeneID" id="105046656"/>
<dbReference type="InParanoid" id="A0A6I9RI37"/>
<organism evidence="3 4">
    <name type="scientific">Elaeis guineensis var. tenera</name>
    <name type="common">Oil palm</name>
    <dbReference type="NCBI Taxonomy" id="51953"/>
    <lineage>
        <taxon>Eukaryota</taxon>
        <taxon>Viridiplantae</taxon>
        <taxon>Streptophyta</taxon>
        <taxon>Embryophyta</taxon>
        <taxon>Tracheophyta</taxon>
        <taxon>Spermatophyta</taxon>
        <taxon>Magnoliopsida</taxon>
        <taxon>Liliopsida</taxon>
        <taxon>Arecaceae</taxon>
        <taxon>Arecoideae</taxon>
        <taxon>Cocoseae</taxon>
        <taxon>Elaeidinae</taxon>
        <taxon>Elaeis</taxon>
    </lineage>
</organism>
<dbReference type="PANTHER" id="PTHR33476:SF7">
    <property type="entry name" value="EMB|CAB62613.1"/>
    <property type="match status" value="1"/>
</dbReference>
<feature type="region of interest" description="Disordered" evidence="2">
    <location>
        <begin position="616"/>
        <end position="653"/>
    </location>
</feature>
<gene>
    <name evidence="4" type="primary">LOC105046656</name>
</gene>
<feature type="region of interest" description="Disordered" evidence="2">
    <location>
        <begin position="1"/>
        <end position="47"/>
    </location>
</feature>
<reference evidence="4" key="1">
    <citation type="submission" date="2025-08" db="UniProtKB">
        <authorList>
            <consortium name="RefSeq"/>
        </authorList>
    </citation>
    <scope>IDENTIFICATION</scope>
</reference>
<keyword evidence="3" id="KW-1185">Reference proteome</keyword>
<feature type="region of interest" description="Disordered" evidence="2">
    <location>
        <begin position="436"/>
        <end position="464"/>
    </location>
</feature>
<keyword evidence="1" id="KW-0175">Coiled coil</keyword>
<feature type="compositionally biased region" description="Basic and acidic residues" evidence="2">
    <location>
        <begin position="436"/>
        <end position="454"/>
    </location>
</feature>
<feature type="compositionally biased region" description="Basic and acidic residues" evidence="2">
    <location>
        <begin position="616"/>
        <end position="628"/>
    </location>
</feature>
<feature type="compositionally biased region" description="Acidic residues" evidence="2">
    <location>
        <begin position="632"/>
        <end position="653"/>
    </location>
</feature>
<protein>
    <submittedName>
        <fullName evidence="4">Uncharacterized protein LOC105046656</fullName>
    </submittedName>
</protein>
<evidence type="ECO:0000313" key="4">
    <source>
        <dbReference type="RefSeq" id="XP_010923613.2"/>
    </source>
</evidence>
<evidence type="ECO:0000313" key="3">
    <source>
        <dbReference type="Proteomes" id="UP000504607"/>
    </source>
</evidence>
<dbReference type="OrthoDB" id="1701885at2759"/>
<feature type="coiled-coil region" evidence="1">
    <location>
        <begin position="381"/>
        <end position="408"/>
    </location>
</feature>
<sequence>MPSSMDKKNDRKSFESGGNIFQRLIKRQTAEDSSSGNDKVPCNTPRKFWESRVNAPLEGMASSSGVKGDTLMSSGEYLRDHSNLLSLQPWIFRKDSSQIGEKGGKVNGEFSDKSGYEMNRFSNASLVDVSPINVSLSYGHGKGRRTLRNRRSHRYSVKPLTSMETCLIPQLYEENFEIEEYVFSSLSPPSAQAAKPFVITDGNRVISKSSHEHLGNNGLHKDVADSSGVKETVVGVSPLPDLKKLKRKSREMQHGRLVSSNSQRSCKFPHSQESFDGMLVFCLGVSIGVISTIMSNRKEVEKLNDQLKHTENLVRDLQEELEMKDSLTVEELANEACGSHGHDYGKAKTEDSIESFKEKVPMSYFPEKETVEYNKLQLSNVESMSKIEAELEAELERLELNMNANSLDGRISAFDEFDEDLIADVIHGELREDMLEGGAHNRKDDNDADSKRTSTTETHSGNYAVSPRELSLRLHEVIQLRLEGRIKELERALEQNQKQLQLMEVDRVLSLKAFSSSDVGSYSTQESLTRIRTDNSPSQAFCLNLSGDALHAYDEAYEEFSHMTNTEKENVQLTANRNNKNFCVAGLYADWSPIWGMEGGSADKLPKCAQFFEQEPTHEQFKENKESNDALESNEDNEDESDDDDDDDDVDDELIQQIVERTRQGSPGVLHAQKMLFSWDE</sequence>
<proteinExistence type="predicted"/>
<name>A0A6I9RI37_ELAGV</name>
<feature type="coiled-coil region" evidence="1">
    <location>
        <begin position="479"/>
        <end position="506"/>
    </location>
</feature>
<dbReference type="AlphaFoldDB" id="A0A6I9RI37"/>
<dbReference type="KEGG" id="egu:105046656"/>
<dbReference type="PANTHER" id="PTHR33476">
    <property type="entry name" value="EMB|CAB62613.1"/>
    <property type="match status" value="1"/>
</dbReference>
<dbReference type="InterPro" id="IPR040348">
    <property type="entry name" value="POLAR-like"/>
</dbReference>
<dbReference type="RefSeq" id="XP_010923613.2">
    <property type="nucleotide sequence ID" value="XM_010925311.2"/>
</dbReference>
<evidence type="ECO:0000256" key="2">
    <source>
        <dbReference type="SAM" id="MobiDB-lite"/>
    </source>
</evidence>
<dbReference type="FunCoup" id="A0A6I9RI37">
    <property type="interactions" value="2545"/>
</dbReference>
<dbReference type="Proteomes" id="UP000504607">
    <property type="component" value="Chromosome 6"/>
</dbReference>
<evidence type="ECO:0000256" key="1">
    <source>
        <dbReference type="SAM" id="Coils"/>
    </source>
</evidence>
<dbReference type="GO" id="GO:0008356">
    <property type="term" value="P:asymmetric cell division"/>
    <property type="evidence" value="ECO:0007669"/>
    <property type="project" value="InterPro"/>
</dbReference>
<feature type="compositionally biased region" description="Basic and acidic residues" evidence="2">
    <location>
        <begin position="1"/>
        <end position="14"/>
    </location>
</feature>